<gene>
    <name evidence="3" type="ORF">H6F44_15150</name>
</gene>
<dbReference type="InterPro" id="IPR027417">
    <property type="entry name" value="P-loop_NTPase"/>
</dbReference>
<protein>
    <submittedName>
        <fullName evidence="3">AAA family ATPase</fullName>
    </submittedName>
</protein>
<dbReference type="PANTHER" id="PTHR13696:SF52">
    <property type="entry name" value="PARA FAMILY PROTEIN CT_582"/>
    <property type="match status" value="1"/>
</dbReference>
<proteinExistence type="predicted"/>
<evidence type="ECO:0000313" key="4">
    <source>
        <dbReference type="Proteomes" id="UP000631421"/>
    </source>
</evidence>
<dbReference type="InterPro" id="IPR050678">
    <property type="entry name" value="DNA_Partitioning_ATPase"/>
</dbReference>
<dbReference type="InterPro" id="IPR025669">
    <property type="entry name" value="AAA_dom"/>
</dbReference>
<dbReference type="Gene3D" id="3.40.50.300">
    <property type="entry name" value="P-loop containing nucleotide triphosphate hydrolases"/>
    <property type="match status" value="1"/>
</dbReference>
<evidence type="ECO:0000256" key="1">
    <source>
        <dbReference type="SAM" id="MobiDB-lite"/>
    </source>
</evidence>
<feature type="domain" description="AAA" evidence="2">
    <location>
        <begin position="30"/>
        <end position="230"/>
    </location>
</feature>
<dbReference type="CDD" id="cd02042">
    <property type="entry name" value="ParAB_family"/>
    <property type="match status" value="1"/>
</dbReference>
<keyword evidence="4" id="KW-1185">Reference proteome</keyword>
<evidence type="ECO:0000259" key="2">
    <source>
        <dbReference type="Pfam" id="PF13614"/>
    </source>
</evidence>
<comment type="caution">
    <text evidence="3">The sequence shown here is derived from an EMBL/GenBank/DDBJ whole genome shotgun (WGS) entry which is preliminary data.</text>
</comment>
<dbReference type="SUPFAM" id="SSF52540">
    <property type="entry name" value="P-loop containing nucleoside triphosphate hydrolases"/>
    <property type="match status" value="1"/>
</dbReference>
<dbReference type="PANTHER" id="PTHR13696">
    <property type="entry name" value="P-LOOP CONTAINING NUCLEOSIDE TRIPHOSPHATE HYDROLASE"/>
    <property type="match status" value="1"/>
</dbReference>
<reference evidence="3" key="2">
    <citation type="submission" date="2020-08" db="EMBL/GenBank/DDBJ databases">
        <authorList>
            <person name="Chen M."/>
            <person name="Teng W."/>
            <person name="Zhao L."/>
            <person name="Hu C."/>
            <person name="Zhou Y."/>
            <person name="Han B."/>
            <person name="Song L."/>
            <person name="Shu W."/>
        </authorList>
    </citation>
    <scope>NUCLEOTIDE SEQUENCE</scope>
    <source>
        <strain evidence="3">FACHB-1277</strain>
    </source>
</reference>
<evidence type="ECO:0000313" key="3">
    <source>
        <dbReference type="EMBL" id="MBD2151447.1"/>
    </source>
</evidence>
<feature type="region of interest" description="Disordered" evidence="1">
    <location>
        <begin position="1"/>
        <end position="21"/>
    </location>
</feature>
<dbReference type="EMBL" id="JACJPY010000053">
    <property type="protein sequence ID" value="MBD2151447.1"/>
    <property type="molecule type" value="Genomic_DNA"/>
</dbReference>
<sequence length="343" mass="39100">MDWYNLQDNNSQTTPSAGTLKDNMKIGNTTVISFINLKGGVGKTTSAVNVAATLARRDFKSGDKSTKPASVLLIDLDPQSNASLTLLNKKQYEEIDRTNKTLYQLFDNEISRDDDSETFDLGDIRVTPIEGLNLDLLPSSLKLIDIQDKLVGYHRYYLSATDILFNALNKLKNPEGKAYTHIIFDCPPSLGLITLNALSLSRYFIVPTLLDAYSHWGLDKIVECVNRLKRCKASCEVELLGVLYSKVDPRSTIENYKWDIEFQKWGTEFDEWLSKNIRTGKGAIIFKSRINSADIIRKAEADNRPLIEYHPSASNLRSEQKKHQVEWEELVTEILERIEYRRK</sequence>
<name>A0A926Z794_9CYAN</name>
<dbReference type="AlphaFoldDB" id="A0A926Z794"/>
<accession>A0A926Z794</accession>
<dbReference type="Proteomes" id="UP000631421">
    <property type="component" value="Unassembled WGS sequence"/>
</dbReference>
<organism evidence="3 4">
    <name type="scientific">Pseudanabaena cinerea FACHB-1277</name>
    <dbReference type="NCBI Taxonomy" id="2949581"/>
    <lineage>
        <taxon>Bacteria</taxon>
        <taxon>Bacillati</taxon>
        <taxon>Cyanobacteriota</taxon>
        <taxon>Cyanophyceae</taxon>
        <taxon>Pseudanabaenales</taxon>
        <taxon>Pseudanabaenaceae</taxon>
        <taxon>Pseudanabaena</taxon>
        <taxon>Pseudanabaena cinerea</taxon>
    </lineage>
</organism>
<reference evidence="3" key="1">
    <citation type="journal article" date="2015" name="ISME J.">
        <title>Draft Genome Sequence of Streptomyces incarnatus NRRL8089, which Produces the Nucleoside Antibiotic Sinefungin.</title>
        <authorList>
            <person name="Oshima K."/>
            <person name="Hattori M."/>
            <person name="Shimizu H."/>
            <person name="Fukuda K."/>
            <person name="Nemoto M."/>
            <person name="Inagaki K."/>
            <person name="Tamura T."/>
        </authorList>
    </citation>
    <scope>NUCLEOTIDE SEQUENCE</scope>
    <source>
        <strain evidence="3">FACHB-1277</strain>
    </source>
</reference>
<feature type="compositionally biased region" description="Polar residues" evidence="1">
    <location>
        <begin position="1"/>
        <end position="17"/>
    </location>
</feature>
<dbReference type="Pfam" id="PF13614">
    <property type="entry name" value="AAA_31"/>
    <property type="match status" value="1"/>
</dbReference>